<dbReference type="OrthoDB" id="9805316at2"/>
<dbReference type="GO" id="GO:0004659">
    <property type="term" value="F:prenyltransferase activity"/>
    <property type="evidence" value="ECO:0007669"/>
    <property type="project" value="InterPro"/>
</dbReference>
<dbReference type="Proteomes" id="UP000316614">
    <property type="component" value="Chromosome"/>
</dbReference>
<reference evidence="7 8" key="1">
    <citation type="submission" date="2019-06" db="EMBL/GenBank/DDBJ databases">
        <title>Echinicola alkalisoli sp. nov. isolated from saline soil.</title>
        <authorList>
            <person name="Sun J.-Q."/>
            <person name="Xu L."/>
        </authorList>
    </citation>
    <scope>NUCLEOTIDE SEQUENCE [LARGE SCALE GENOMIC DNA]</scope>
    <source>
        <strain evidence="7 8">LN3S3</strain>
    </source>
</reference>
<proteinExistence type="inferred from homology"/>
<sequence>MKPDLKHIQAPIAEEMIDFEKKFRSFMKSKVKLLDHITSYIVKRKGKQMRPMFVFLTAGVAGGISESTYRGAALIELLHTATLVHDDVVDDANYRRGFFSVNALWKNKIAVLVGDYLLSRGLLLSVDNGDFDLLKEVSNAVREMSEGELLQIAKARNLDITEEVYYTIIRQKTASLIASCCAVGALTSGADHGTVERMREFGEKVGMAFQIKDDLFDYGEDEVGKPVGIDIKEKKMTLPLIYALNHASWTDKKRIIYLIRNKNEDKKAVNQVIEFVKASGGLEYAQEVMTRFFDEALAILEGQPSSDYKESLANLVKYTIERKK</sequence>
<keyword evidence="5" id="KW-0460">Magnesium</keyword>
<dbReference type="PANTHER" id="PTHR12001:SF69">
    <property type="entry name" value="ALL TRANS-POLYPRENYL-DIPHOSPHATE SYNTHASE PDSS1"/>
    <property type="match status" value="1"/>
</dbReference>
<dbReference type="InterPro" id="IPR000092">
    <property type="entry name" value="Polyprenyl_synt"/>
</dbReference>
<evidence type="ECO:0000313" key="8">
    <source>
        <dbReference type="Proteomes" id="UP000316614"/>
    </source>
</evidence>
<gene>
    <name evidence="7" type="ORF">FKX85_01560</name>
</gene>
<dbReference type="SUPFAM" id="SSF48576">
    <property type="entry name" value="Terpenoid synthases"/>
    <property type="match status" value="1"/>
</dbReference>
<dbReference type="KEGG" id="echi:FKX85_01560"/>
<dbReference type="Gene3D" id="1.10.600.10">
    <property type="entry name" value="Farnesyl Diphosphate Synthase"/>
    <property type="match status" value="1"/>
</dbReference>
<dbReference type="SFLD" id="SFLDS00005">
    <property type="entry name" value="Isoprenoid_Synthase_Type_I"/>
    <property type="match status" value="1"/>
</dbReference>
<dbReference type="GO" id="GO:0046872">
    <property type="term" value="F:metal ion binding"/>
    <property type="evidence" value="ECO:0007669"/>
    <property type="project" value="UniProtKB-KW"/>
</dbReference>
<dbReference type="InterPro" id="IPR008949">
    <property type="entry name" value="Isoprenoid_synthase_dom_sf"/>
</dbReference>
<evidence type="ECO:0000313" key="7">
    <source>
        <dbReference type="EMBL" id="QDH77801.1"/>
    </source>
</evidence>
<dbReference type="EMBL" id="CP041253">
    <property type="protein sequence ID" value="QDH77801.1"/>
    <property type="molecule type" value="Genomic_DNA"/>
</dbReference>
<protein>
    <submittedName>
        <fullName evidence="7">Polyprenyl synthetase family protein</fullName>
    </submittedName>
</protein>
<comment type="similarity">
    <text evidence="2 6">Belongs to the FPP/GGPP synthase family.</text>
</comment>
<dbReference type="CDD" id="cd00685">
    <property type="entry name" value="Trans_IPPS_HT"/>
    <property type="match status" value="1"/>
</dbReference>
<keyword evidence="8" id="KW-1185">Reference proteome</keyword>
<keyword evidence="3 6" id="KW-0808">Transferase</keyword>
<comment type="cofactor">
    <cofactor evidence="1">
        <name>Mg(2+)</name>
        <dbReference type="ChEBI" id="CHEBI:18420"/>
    </cofactor>
</comment>
<organism evidence="7 8">
    <name type="scientific">Echinicola soli</name>
    <dbReference type="NCBI Taxonomy" id="2591634"/>
    <lineage>
        <taxon>Bacteria</taxon>
        <taxon>Pseudomonadati</taxon>
        <taxon>Bacteroidota</taxon>
        <taxon>Cytophagia</taxon>
        <taxon>Cytophagales</taxon>
        <taxon>Cyclobacteriaceae</taxon>
        <taxon>Echinicola</taxon>
    </lineage>
</organism>
<evidence type="ECO:0000256" key="5">
    <source>
        <dbReference type="ARBA" id="ARBA00022842"/>
    </source>
</evidence>
<dbReference type="Pfam" id="PF00348">
    <property type="entry name" value="polyprenyl_synt"/>
    <property type="match status" value="1"/>
</dbReference>
<name>A0A514CDA6_9BACT</name>
<evidence type="ECO:0000256" key="1">
    <source>
        <dbReference type="ARBA" id="ARBA00001946"/>
    </source>
</evidence>
<keyword evidence="4" id="KW-0479">Metal-binding</keyword>
<dbReference type="InterPro" id="IPR033749">
    <property type="entry name" value="Polyprenyl_synt_CS"/>
</dbReference>
<evidence type="ECO:0000256" key="2">
    <source>
        <dbReference type="ARBA" id="ARBA00006706"/>
    </source>
</evidence>
<evidence type="ECO:0000256" key="4">
    <source>
        <dbReference type="ARBA" id="ARBA00022723"/>
    </source>
</evidence>
<accession>A0A514CDA6</accession>
<dbReference type="PANTHER" id="PTHR12001">
    <property type="entry name" value="GERANYLGERANYL PYROPHOSPHATE SYNTHASE"/>
    <property type="match status" value="1"/>
</dbReference>
<evidence type="ECO:0000256" key="3">
    <source>
        <dbReference type="ARBA" id="ARBA00022679"/>
    </source>
</evidence>
<dbReference type="PROSITE" id="PS00444">
    <property type="entry name" value="POLYPRENYL_SYNTHASE_2"/>
    <property type="match status" value="1"/>
</dbReference>
<evidence type="ECO:0000256" key="6">
    <source>
        <dbReference type="RuleBase" id="RU004466"/>
    </source>
</evidence>
<dbReference type="PROSITE" id="PS00723">
    <property type="entry name" value="POLYPRENYL_SYNTHASE_1"/>
    <property type="match status" value="1"/>
</dbReference>
<dbReference type="RefSeq" id="WP_141613065.1">
    <property type="nucleotide sequence ID" value="NZ_CP041253.1"/>
</dbReference>
<dbReference type="AlphaFoldDB" id="A0A514CDA6"/>
<dbReference type="GO" id="GO:0008299">
    <property type="term" value="P:isoprenoid biosynthetic process"/>
    <property type="evidence" value="ECO:0007669"/>
    <property type="project" value="InterPro"/>
</dbReference>